<dbReference type="Proteomes" id="UP000807769">
    <property type="component" value="Unassembled WGS sequence"/>
</dbReference>
<gene>
    <name evidence="2" type="ORF">BJ212DRAFT_1538538</name>
</gene>
<dbReference type="RefSeq" id="XP_041187687.1">
    <property type="nucleotide sequence ID" value="XM_041341828.1"/>
</dbReference>
<dbReference type="AlphaFoldDB" id="A0A9P7DY13"/>
<dbReference type="EMBL" id="JABBWG010000047">
    <property type="protein sequence ID" value="KAG1806178.1"/>
    <property type="molecule type" value="Genomic_DNA"/>
</dbReference>
<proteinExistence type="predicted"/>
<evidence type="ECO:0000313" key="2">
    <source>
        <dbReference type="EMBL" id="KAG1806178.1"/>
    </source>
</evidence>
<accession>A0A9P7DY13</accession>
<evidence type="ECO:0000313" key="3">
    <source>
        <dbReference type="Proteomes" id="UP000807769"/>
    </source>
</evidence>
<sequence>MPNSTTPSHTSLHFGLFEDDCVESDATNNAADREDEHTLTAFGEVSLGQEEMFEFDPNNIRRRNRMRLKERRRSAQYSPQIPGRKFWDPLTSSLVSTPLTPAEFFNGFRHSVRRAFQLAQAEAADAEARSRATDSGESASSDLSASDDYKLGQSVIVKDIPEQVKEKKKLTQRPVIPKWELDD</sequence>
<evidence type="ECO:0000256" key="1">
    <source>
        <dbReference type="SAM" id="MobiDB-lite"/>
    </source>
</evidence>
<name>A0A9P7DY13_9AGAM</name>
<feature type="region of interest" description="Disordered" evidence="1">
    <location>
        <begin position="127"/>
        <end position="146"/>
    </location>
</feature>
<keyword evidence="3" id="KW-1185">Reference proteome</keyword>
<feature type="region of interest" description="Disordered" evidence="1">
    <location>
        <begin position="162"/>
        <end position="183"/>
    </location>
</feature>
<feature type="compositionally biased region" description="Low complexity" evidence="1">
    <location>
        <begin position="135"/>
        <end position="146"/>
    </location>
</feature>
<reference evidence="2" key="1">
    <citation type="journal article" date="2020" name="New Phytol.">
        <title>Comparative genomics reveals dynamic genome evolution in host specialist ectomycorrhizal fungi.</title>
        <authorList>
            <person name="Lofgren L.A."/>
            <person name="Nguyen N.H."/>
            <person name="Vilgalys R."/>
            <person name="Ruytinx J."/>
            <person name="Liao H.L."/>
            <person name="Branco S."/>
            <person name="Kuo A."/>
            <person name="LaButti K."/>
            <person name="Lipzen A."/>
            <person name="Andreopoulos W."/>
            <person name="Pangilinan J."/>
            <person name="Riley R."/>
            <person name="Hundley H."/>
            <person name="Na H."/>
            <person name="Barry K."/>
            <person name="Grigoriev I.V."/>
            <person name="Stajich J.E."/>
            <person name="Kennedy P.G."/>
        </authorList>
    </citation>
    <scope>NUCLEOTIDE SEQUENCE</scope>
    <source>
        <strain evidence="2">MN1</strain>
    </source>
</reference>
<dbReference type="GeneID" id="64635844"/>
<comment type="caution">
    <text evidence="2">The sequence shown here is derived from an EMBL/GenBank/DDBJ whole genome shotgun (WGS) entry which is preliminary data.</text>
</comment>
<dbReference type="OrthoDB" id="2663976at2759"/>
<organism evidence="2 3">
    <name type="scientific">Suillus subaureus</name>
    <dbReference type="NCBI Taxonomy" id="48587"/>
    <lineage>
        <taxon>Eukaryota</taxon>
        <taxon>Fungi</taxon>
        <taxon>Dikarya</taxon>
        <taxon>Basidiomycota</taxon>
        <taxon>Agaricomycotina</taxon>
        <taxon>Agaricomycetes</taxon>
        <taxon>Agaricomycetidae</taxon>
        <taxon>Boletales</taxon>
        <taxon>Suillineae</taxon>
        <taxon>Suillaceae</taxon>
        <taxon>Suillus</taxon>
    </lineage>
</organism>
<protein>
    <submittedName>
        <fullName evidence="2">Uncharacterized protein</fullName>
    </submittedName>
</protein>